<dbReference type="GO" id="GO:0005634">
    <property type="term" value="C:nucleus"/>
    <property type="evidence" value="ECO:0007669"/>
    <property type="project" value="UniProtKB-SubCell"/>
</dbReference>
<feature type="compositionally biased region" description="Basic residues" evidence="8">
    <location>
        <begin position="150"/>
        <end position="159"/>
    </location>
</feature>
<evidence type="ECO:0000256" key="9">
    <source>
        <dbReference type="SAM" id="Phobius"/>
    </source>
</evidence>
<name>A0AAW1UMR5_9CUCU</name>
<evidence type="ECO:0000256" key="6">
    <source>
        <dbReference type="ARBA" id="ARBA00023242"/>
    </source>
</evidence>
<dbReference type="InterPro" id="IPR034922">
    <property type="entry name" value="REX1-like_exo"/>
</dbReference>
<organism evidence="11 12">
    <name type="scientific">Henosepilachna vigintioctopunctata</name>
    <dbReference type="NCBI Taxonomy" id="420089"/>
    <lineage>
        <taxon>Eukaryota</taxon>
        <taxon>Metazoa</taxon>
        <taxon>Ecdysozoa</taxon>
        <taxon>Arthropoda</taxon>
        <taxon>Hexapoda</taxon>
        <taxon>Insecta</taxon>
        <taxon>Pterygota</taxon>
        <taxon>Neoptera</taxon>
        <taxon>Endopterygota</taxon>
        <taxon>Coleoptera</taxon>
        <taxon>Polyphaga</taxon>
        <taxon>Cucujiformia</taxon>
        <taxon>Coccinelloidea</taxon>
        <taxon>Coccinellidae</taxon>
        <taxon>Epilachninae</taxon>
        <taxon>Epilachnini</taxon>
        <taxon>Henosepilachna</taxon>
    </lineage>
</organism>
<dbReference type="SUPFAM" id="SSF53098">
    <property type="entry name" value="Ribonuclease H-like"/>
    <property type="match status" value="1"/>
</dbReference>
<gene>
    <name evidence="11" type="ORF">WA026_015426</name>
</gene>
<reference evidence="11 12" key="1">
    <citation type="submission" date="2023-03" db="EMBL/GenBank/DDBJ databases">
        <title>Genome insight into feeding habits of ladybird beetles.</title>
        <authorList>
            <person name="Li H.-S."/>
            <person name="Huang Y.-H."/>
            <person name="Pang H."/>
        </authorList>
    </citation>
    <scope>NUCLEOTIDE SEQUENCE [LARGE SCALE GENOMIC DNA]</scope>
    <source>
        <strain evidence="11">SYSU_2023b</strain>
        <tissue evidence="11">Whole body</tissue>
    </source>
</reference>
<dbReference type="InterPro" id="IPR001680">
    <property type="entry name" value="WD40_rpt"/>
</dbReference>
<keyword evidence="12" id="KW-1185">Reference proteome</keyword>
<dbReference type="Pfam" id="PF00400">
    <property type="entry name" value="WD40"/>
    <property type="match status" value="1"/>
</dbReference>
<dbReference type="Gene3D" id="2.130.10.10">
    <property type="entry name" value="YVTN repeat-like/Quinoprotein amine dehydrogenase"/>
    <property type="match status" value="1"/>
</dbReference>
<keyword evidence="7" id="KW-0853">WD repeat</keyword>
<dbReference type="Proteomes" id="UP001431783">
    <property type="component" value="Unassembled WGS sequence"/>
</dbReference>
<evidence type="ECO:0000313" key="11">
    <source>
        <dbReference type="EMBL" id="KAK9881300.1"/>
    </source>
</evidence>
<dbReference type="InterPro" id="IPR036397">
    <property type="entry name" value="RNaseH_sf"/>
</dbReference>
<accession>A0AAW1UMR5</accession>
<feature type="region of interest" description="Disordered" evidence="8">
    <location>
        <begin position="250"/>
        <end position="282"/>
    </location>
</feature>
<evidence type="ECO:0000256" key="2">
    <source>
        <dbReference type="ARBA" id="ARBA00006357"/>
    </source>
</evidence>
<dbReference type="SUPFAM" id="SSF50998">
    <property type="entry name" value="Quinoprotein alcohol dehydrogenase-like"/>
    <property type="match status" value="1"/>
</dbReference>
<dbReference type="InterPro" id="IPR011047">
    <property type="entry name" value="Quinoprotein_ADH-like_sf"/>
</dbReference>
<evidence type="ECO:0000259" key="10">
    <source>
        <dbReference type="SMART" id="SM00479"/>
    </source>
</evidence>
<feature type="compositionally biased region" description="Low complexity" evidence="8">
    <location>
        <begin position="116"/>
        <end position="132"/>
    </location>
</feature>
<evidence type="ECO:0000256" key="3">
    <source>
        <dbReference type="ARBA" id="ARBA00022722"/>
    </source>
</evidence>
<dbReference type="SMART" id="SM00479">
    <property type="entry name" value="EXOIII"/>
    <property type="match status" value="1"/>
</dbReference>
<evidence type="ECO:0000313" key="12">
    <source>
        <dbReference type="Proteomes" id="UP001431783"/>
    </source>
</evidence>
<sequence length="565" mass="64614">MENFDIMMNSTVIAGLIIGACVLLFSYILRSFKTDKMDNTVTKKQPPIHVEKRKEPENQKPRKRAVTHRWSNRGKQQHFSHPWHSTSFKGHTGNVLDLDFSSNGKYLATCSDDDPGGVSTEDSSGSSISSSEGNKENLMSTSRNTFPRKGLSRRQKKNRRSLDASLPEQKVKMEDRKQNSSVQNIKINKFCKMPILEEFEQLHLYEEDFCSLLRGYLLLPQQLFSLGFPEQFENKVRILKQTFTTPSNAQNYYNKKKSGLPPPYSDIDETSNSSSDGQEDTEHAKPNIMHVNYNQSIPDPHGCERTCARCGTGFFTTSTEYLTQERCIYHYGKVRCQWEKGCRDPMYTCCGAPPNAKGCTVGPLHVWNGLKNGLNDQLEGFVKTLPKKNKRVKPGIYALDCEMCYTIKGLELCKVTVVGMDGRLIYNSFVRPECQVIDYNTRFSGVTERDVTLNSRTLKEVQRDLLSFINDETILVGHALDNDLRALKILHNCIVDTSLSFPHERGYPYRYSLKQLVWRCLRKEIQSSVNGHDSYEDAVSCMELMLWKIVRDVRCHGLLRRNATL</sequence>
<comment type="caution">
    <text evidence="11">The sequence shown here is derived from an EMBL/GenBank/DDBJ whole genome shotgun (WGS) entry which is preliminary data.</text>
</comment>
<protein>
    <recommendedName>
        <fullName evidence="10">Exonuclease domain-containing protein</fullName>
    </recommendedName>
</protein>
<dbReference type="InterPro" id="IPR047021">
    <property type="entry name" value="REXO1/3/4-like"/>
</dbReference>
<dbReference type="InterPro" id="IPR012337">
    <property type="entry name" value="RNaseH-like_sf"/>
</dbReference>
<dbReference type="Pfam" id="PF00929">
    <property type="entry name" value="RNase_T"/>
    <property type="match status" value="1"/>
</dbReference>
<feature type="compositionally biased region" description="Basic and acidic residues" evidence="8">
    <location>
        <begin position="49"/>
        <end position="60"/>
    </location>
</feature>
<evidence type="ECO:0000256" key="7">
    <source>
        <dbReference type="PROSITE-ProRule" id="PRU00221"/>
    </source>
</evidence>
<comment type="subcellular location">
    <subcellularLocation>
        <location evidence="1">Nucleus</location>
    </subcellularLocation>
</comment>
<feature type="repeat" description="WD" evidence="7">
    <location>
        <begin position="88"/>
        <end position="113"/>
    </location>
</feature>
<proteinExistence type="inferred from homology"/>
<dbReference type="EMBL" id="JARQZJ010000068">
    <property type="protein sequence ID" value="KAK9881300.1"/>
    <property type="molecule type" value="Genomic_DNA"/>
</dbReference>
<comment type="similarity">
    <text evidence="2">Belongs to the REXO1/REXO3 family.</text>
</comment>
<keyword evidence="5" id="KW-0269">Exonuclease</keyword>
<feature type="compositionally biased region" description="Basic residues" evidence="8">
    <location>
        <begin position="61"/>
        <end position="78"/>
    </location>
</feature>
<feature type="transmembrane region" description="Helical" evidence="9">
    <location>
        <begin position="6"/>
        <end position="29"/>
    </location>
</feature>
<dbReference type="AlphaFoldDB" id="A0AAW1UMR5"/>
<evidence type="ECO:0000256" key="4">
    <source>
        <dbReference type="ARBA" id="ARBA00022801"/>
    </source>
</evidence>
<evidence type="ECO:0000256" key="8">
    <source>
        <dbReference type="SAM" id="MobiDB-lite"/>
    </source>
</evidence>
<dbReference type="PANTHER" id="PTHR12801:SF115">
    <property type="entry name" value="FI18136P1-RELATED"/>
    <property type="match status" value="1"/>
</dbReference>
<keyword evidence="9" id="KW-0472">Membrane</keyword>
<evidence type="ECO:0000256" key="1">
    <source>
        <dbReference type="ARBA" id="ARBA00004123"/>
    </source>
</evidence>
<dbReference type="GO" id="GO:0003676">
    <property type="term" value="F:nucleic acid binding"/>
    <property type="evidence" value="ECO:0007669"/>
    <property type="project" value="InterPro"/>
</dbReference>
<feature type="compositionally biased region" description="Basic and acidic residues" evidence="8">
    <location>
        <begin position="169"/>
        <end position="178"/>
    </location>
</feature>
<dbReference type="Gene3D" id="3.30.420.10">
    <property type="entry name" value="Ribonuclease H-like superfamily/Ribonuclease H"/>
    <property type="match status" value="1"/>
</dbReference>
<dbReference type="PANTHER" id="PTHR12801">
    <property type="entry name" value="RNA EXONUCLEASE REXO1 / RECO3 FAMILY MEMBER-RELATED"/>
    <property type="match status" value="1"/>
</dbReference>
<dbReference type="InterPro" id="IPR013520">
    <property type="entry name" value="Ribonucl_H"/>
</dbReference>
<dbReference type="FunFam" id="3.30.420.10:FF:000031">
    <property type="entry name" value="RNA exonuclease 1"/>
    <property type="match status" value="1"/>
</dbReference>
<dbReference type="GO" id="GO:0010629">
    <property type="term" value="P:negative regulation of gene expression"/>
    <property type="evidence" value="ECO:0007669"/>
    <property type="project" value="UniProtKB-ARBA"/>
</dbReference>
<keyword evidence="9" id="KW-1133">Transmembrane helix</keyword>
<evidence type="ECO:0000256" key="5">
    <source>
        <dbReference type="ARBA" id="ARBA00022839"/>
    </source>
</evidence>
<feature type="domain" description="Exonuclease" evidence="10">
    <location>
        <begin position="395"/>
        <end position="554"/>
    </location>
</feature>
<dbReference type="GO" id="GO:0004527">
    <property type="term" value="F:exonuclease activity"/>
    <property type="evidence" value="ECO:0007669"/>
    <property type="project" value="UniProtKB-KW"/>
</dbReference>
<feature type="region of interest" description="Disordered" evidence="8">
    <location>
        <begin position="40"/>
        <end position="86"/>
    </location>
</feature>
<keyword evidence="9" id="KW-0812">Transmembrane</keyword>
<feature type="region of interest" description="Disordered" evidence="8">
    <location>
        <begin position="112"/>
        <end position="179"/>
    </location>
</feature>
<dbReference type="InterPro" id="IPR015943">
    <property type="entry name" value="WD40/YVTN_repeat-like_dom_sf"/>
</dbReference>
<keyword evidence="3" id="KW-0540">Nuclease</keyword>
<dbReference type="PROSITE" id="PS50082">
    <property type="entry name" value="WD_REPEATS_2"/>
    <property type="match status" value="1"/>
</dbReference>
<keyword evidence="6" id="KW-0539">Nucleus</keyword>
<dbReference type="CDD" id="cd06145">
    <property type="entry name" value="REX1_like"/>
    <property type="match status" value="1"/>
</dbReference>
<keyword evidence="4" id="KW-0378">Hydrolase</keyword>